<evidence type="ECO:0000256" key="3">
    <source>
        <dbReference type="ARBA" id="ARBA00022643"/>
    </source>
</evidence>
<dbReference type="EMBL" id="JBEUOH010000011">
    <property type="protein sequence ID" value="KAL0881317.1"/>
    <property type="molecule type" value="Genomic_DNA"/>
</dbReference>
<gene>
    <name evidence="8" type="ORF">ABMA27_001198</name>
</gene>
<evidence type="ECO:0000256" key="2">
    <source>
        <dbReference type="ARBA" id="ARBA00022630"/>
    </source>
</evidence>
<dbReference type="SUPFAM" id="SSF55469">
    <property type="entry name" value="FMN-dependent nitroreductase-like"/>
    <property type="match status" value="1"/>
</dbReference>
<feature type="domain" description="Nitroreductase" evidence="7">
    <location>
        <begin position="109"/>
        <end position="278"/>
    </location>
</feature>
<keyword evidence="3" id="KW-0288">FMN</keyword>
<evidence type="ECO:0000259" key="7">
    <source>
        <dbReference type="Pfam" id="PF00881"/>
    </source>
</evidence>
<keyword evidence="6" id="KW-0812">Transmembrane</keyword>
<comment type="similarity">
    <text evidence="1">Belongs to the nitroreductase family.</text>
</comment>
<proteinExistence type="inferred from homology"/>
<evidence type="ECO:0000313" key="9">
    <source>
        <dbReference type="Proteomes" id="UP001549920"/>
    </source>
</evidence>
<keyword evidence="2" id="KW-0285">Flavoprotein</keyword>
<evidence type="ECO:0000256" key="6">
    <source>
        <dbReference type="SAM" id="Phobius"/>
    </source>
</evidence>
<keyword evidence="4" id="KW-0560">Oxidoreductase</keyword>
<evidence type="ECO:0000313" key="8">
    <source>
        <dbReference type="EMBL" id="KAL0881317.1"/>
    </source>
</evidence>
<dbReference type="CDD" id="cd02144">
    <property type="entry name" value="iodotyrosine_dehalogenase"/>
    <property type="match status" value="1"/>
</dbReference>
<dbReference type="Proteomes" id="UP001549920">
    <property type="component" value="Unassembled WGS sequence"/>
</dbReference>
<protein>
    <recommendedName>
        <fullName evidence="7">Nitroreductase domain-containing protein</fullName>
    </recommendedName>
</protein>
<dbReference type="InterPro" id="IPR000415">
    <property type="entry name" value="Nitroreductase-like"/>
</dbReference>
<keyword evidence="6" id="KW-0472">Membrane</keyword>
<evidence type="ECO:0000256" key="4">
    <source>
        <dbReference type="ARBA" id="ARBA00023002"/>
    </source>
</evidence>
<keyword evidence="9" id="KW-1185">Reference proteome</keyword>
<feature type="transmembrane region" description="Helical" evidence="6">
    <location>
        <begin position="16"/>
        <end position="33"/>
    </location>
</feature>
<dbReference type="Gene3D" id="3.40.109.10">
    <property type="entry name" value="NADH Oxidase"/>
    <property type="match status" value="1"/>
</dbReference>
<feature type="transmembrane region" description="Helical" evidence="6">
    <location>
        <begin position="226"/>
        <end position="247"/>
    </location>
</feature>
<feature type="compositionally biased region" description="Acidic residues" evidence="5">
    <location>
        <begin position="63"/>
        <end position="72"/>
    </location>
</feature>
<dbReference type="InterPro" id="IPR050627">
    <property type="entry name" value="Nitroreductase/BluB"/>
</dbReference>
<dbReference type="Pfam" id="PF00881">
    <property type="entry name" value="Nitroreductase"/>
    <property type="match status" value="1"/>
</dbReference>
<accession>A0ABR3HXL7</accession>
<evidence type="ECO:0000256" key="5">
    <source>
        <dbReference type="SAM" id="MobiDB-lite"/>
    </source>
</evidence>
<reference evidence="8 9" key="1">
    <citation type="submission" date="2024-06" db="EMBL/GenBank/DDBJ databases">
        <title>A chromosome-level genome assembly of beet webworm, Loxostege sticticalis.</title>
        <authorList>
            <person name="Zhang Y."/>
        </authorList>
    </citation>
    <scope>NUCLEOTIDE SEQUENCE [LARGE SCALE GENOMIC DNA]</scope>
    <source>
        <strain evidence="8">AQ026</strain>
        <tissue evidence="8">Whole body</tissue>
    </source>
</reference>
<feature type="compositionally biased region" description="Basic and acidic residues" evidence="5">
    <location>
        <begin position="52"/>
        <end position="62"/>
    </location>
</feature>
<organism evidence="8 9">
    <name type="scientific">Loxostege sticticalis</name>
    <name type="common">Beet webworm moth</name>
    <dbReference type="NCBI Taxonomy" id="481309"/>
    <lineage>
        <taxon>Eukaryota</taxon>
        <taxon>Metazoa</taxon>
        <taxon>Ecdysozoa</taxon>
        <taxon>Arthropoda</taxon>
        <taxon>Hexapoda</taxon>
        <taxon>Insecta</taxon>
        <taxon>Pterygota</taxon>
        <taxon>Neoptera</taxon>
        <taxon>Endopterygota</taxon>
        <taxon>Lepidoptera</taxon>
        <taxon>Glossata</taxon>
        <taxon>Ditrysia</taxon>
        <taxon>Pyraloidea</taxon>
        <taxon>Crambidae</taxon>
        <taxon>Pyraustinae</taxon>
        <taxon>Loxostege</taxon>
    </lineage>
</organism>
<evidence type="ECO:0000256" key="1">
    <source>
        <dbReference type="ARBA" id="ARBA00007118"/>
    </source>
</evidence>
<dbReference type="InterPro" id="IPR029479">
    <property type="entry name" value="Nitroreductase"/>
</dbReference>
<dbReference type="PANTHER" id="PTHR23026:SF90">
    <property type="entry name" value="IODOTYROSINE DEIODINASE 1"/>
    <property type="match status" value="1"/>
</dbReference>
<comment type="caution">
    <text evidence="8">The sequence shown here is derived from an EMBL/GenBank/DDBJ whole genome shotgun (WGS) entry which is preliminary data.</text>
</comment>
<feature type="region of interest" description="Disordered" evidence="5">
    <location>
        <begin position="52"/>
        <end position="90"/>
    </location>
</feature>
<name>A0ABR3HXL7_LOXSC</name>
<sequence>MNVISLTVWTLENNCFIVYTTLIVCFTAFTIFHQKRLEDRYSRSVERKEKIPRNFSGGRERDFPDDEGDDPDQLIPALPEDTPHIPYQPPRRCDEEVLKRSQEFYELMAQRRTVRAFSPEPIPDEVLENIIKTAGTSPSGAHTEPWTFVVVQDPEMKEAIRTIVEEEEDLNYSKRMSRQWVTDLKPFATKPVKPYLSDAPALLLVFRQTYSWRPDGKKKMHYYSEISVAIAAGILLAAIQYCGLVALTSTPLNCNARLRDLLSRPSNERLELLLPMGRPHEGATVPDLARKPLNEILVKI</sequence>
<keyword evidence="6" id="KW-1133">Transmembrane helix</keyword>
<dbReference type="PANTHER" id="PTHR23026">
    <property type="entry name" value="NADPH NITROREDUCTASE"/>
    <property type="match status" value="1"/>
</dbReference>